<dbReference type="Proteomes" id="UP000694397">
    <property type="component" value="Chromosome 10"/>
</dbReference>
<evidence type="ECO:0000313" key="1">
    <source>
        <dbReference type="Ensembl" id="ENSSFOP00015001642.2"/>
    </source>
</evidence>
<proteinExistence type="predicted"/>
<reference evidence="1" key="2">
    <citation type="submission" date="2025-08" db="UniProtKB">
        <authorList>
            <consortium name="Ensembl"/>
        </authorList>
    </citation>
    <scope>IDENTIFICATION</scope>
</reference>
<dbReference type="GeneID" id="108928639"/>
<dbReference type="Ensembl" id="ENSSFOT00015001680.2">
    <property type="protein sequence ID" value="ENSSFOP00015001642.2"/>
    <property type="gene ID" value="ENSSFOG00015001151.2"/>
</dbReference>
<reference evidence="1" key="3">
    <citation type="submission" date="2025-09" db="UniProtKB">
        <authorList>
            <consortium name="Ensembl"/>
        </authorList>
    </citation>
    <scope>IDENTIFICATION</scope>
</reference>
<sequence>MANFLCVQFVAICREEVFFEVKNPDYEADVYKKGKCITKMIQNGQSQFLVLDRDYDQLQLGFHDITMEQFTNANCKFKIQLLRSSDEEPMKGQPVVLQVDFEGKTWTLCCSDDGGVNAKIEDLPDPICSSKHRAVFFLRQIEGQLYRYRFESSLLDNMFLSFEHDPEGLVKLVLKINNDEDDTQKLQMQKDFWHK</sequence>
<protein>
    <submittedName>
        <fullName evidence="1">Uncharacterized LOC108928639</fullName>
    </submittedName>
</protein>
<dbReference type="RefSeq" id="XP_018598186.1">
    <property type="nucleotide sequence ID" value="XM_018742670.2"/>
</dbReference>
<dbReference type="GeneTree" id="ENSGT00990000204713"/>
<dbReference type="SUPFAM" id="SSF50353">
    <property type="entry name" value="Cytokine"/>
    <property type="match status" value="1"/>
</dbReference>
<organism evidence="1 2">
    <name type="scientific">Scleropages formosus</name>
    <name type="common">Asian bonytongue</name>
    <name type="synonym">Osteoglossum formosum</name>
    <dbReference type="NCBI Taxonomy" id="113540"/>
    <lineage>
        <taxon>Eukaryota</taxon>
        <taxon>Metazoa</taxon>
        <taxon>Chordata</taxon>
        <taxon>Craniata</taxon>
        <taxon>Vertebrata</taxon>
        <taxon>Euteleostomi</taxon>
        <taxon>Actinopterygii</taxon>
        <taxon>Neopterygii</taxon>
        <taxon>Teleostei</taxon>
        <taxon>Osteoglossocephala</taxon>
        <taxon>Osteoglossomorpha</taxon>
        <taxon>Osteoglossiformes</taxon>
        <taxon>Osteoglossidae</taxon>
        <taxon>Scleropages</taxon>
    </lineage>
</organism>
<gene>
    <name evidence="1" type="primary">LOC108928639</name>
</gene>
<dbReference type="CDD" id="cd23298">
    <property type="entry name" value="beta-trefoil_IL18"/>
    <property type="match status" value="1"/>
</dbReference>
<dbReference type="OrthoDB" id="8535973at2759"/>
<reference evidence="1 2" key="1">
    <citation type="submission" date="2019-04" db="EMBL/GenBank/DDBJ databases">
        <authorList>
            <consortium name="Wellcome Sanger Institute Data Sharing"/>
        </authorList>
    </citation>
    <scope>NUCLEOTIDE SEQUENCE [LARGE SCALE GENOMIC DNA]</scope>
</reference>
<keyword evidence="2" id="KW-1185">Reference proteome</keyword>
<accession>A0A8C9QRL2</accession>
<dbReference type="InterPro" id="IPR008996">
    <property type="entry name" value="IL1/FGF"/>
</dbReference>
<dbReference type="Gene3D" id="2.80.10.50">
    <property type="match status" value="1"/>
</dbReference>
<dbReference type="AlphaFoldDB" id="A0A8C9QRL2"/>
<evidence type="ECO:0000313" key="2">
    <source>
        <dbReference type="Proteomes" id="UP000694397"/>
    </source>
</evidence>
<name>A0A8C9QRL2_SCLFO</name>